<comment type="caution">
    <text evidence="2">The sequence shown here is derived from an EMBL/GenBank/DDBJ whole genome shotgun (WGS) entry which is preliminary data.</text>
</comment>
<organism evidence="2 3">
    <name type="scientific">Canariomyces notabilis</name>
    <dbReference type="NCBI Taxonomy" id="2074819"/>
    <lineage>
        <taxon>Eukaryota</taxon>
        <taxon>Fungi</taxon>
        <taxon>Dikarya</taxon>
        <taxon>Ascomycota</taxon>
        <taxon>Pezizomycotina</taxon>
        <taxon>Sordariomycetes</taxon>
        <taxon>Sordariomycetidae</taxon>
        <taxon>Sordariales</taxon>
        <taxon>Chaetomiaceae</taxon>
        <taxon>Canariomyces</taxon>
    </lineage>
</organism>
<feature type="region of interest" description="Disordered" evidence="1">
    <location>
        <begin position="204"/>
        <end position="232"/>
    </location>
</feature>
<keyword evidence="3" id="KW-1185">Reference proteome</keyword>
<dbReference type="PANTHER" id="PTHR37781">
    <property type="entry name" value="TFIIH COMPLEX SUBUNIT"/>
    <property type="match status" value="1"/>
</dbReference>
<dbReference type="GO" id="GO:0005675">
    <property type="term" value="C:transcription factor TFIIH holo complex"/>
    <property type="evidence" value="ECO:0007669"/>
    <property type="project" value="TreeGrafter"/>
</dbReference>
<dbReference type="AlphaFoldDB" id="A0AAN6QFF9"/>
<feature type="compositionally biased region" description="Acidic residues" evidence="1">
    <location>
        <begin position="204"/>
        <end position="222"/>
    </location>
</feature>
<evidence type="ECO:0008006" key="4">
    <source>
        <dbReference type="Google" id="ProtNLM"/>
    </source>
</evidence>
<evidence type="ECO:0000313" key="2">
    <source>
        <dbReference type="EMBL" id="KAK4109188.1"/>
    </source>
</evidence>
<dbReference type="RefSeq" id="XP_064666758.1">
    <property type="nucleotide sequence ID" value="XM_064812143.1"/>
</dbReference>
<proteinExistence type="predicted"/>
<dbReference type="Proteomes" id="UP001302812">
    <property type="component" value="Unassembled WGS sequence"/>
</dbReference>
<reference evidence="2" key="2">
    <citation type="submission" date="2023-05" db="EMBL/GenBank/DDBJ databases">
        <authorList>
            <consortium name="Lawrence Berkeley National Laboratory"/>
            <person name="Steindorff A."/>
            <person name="Hensen N."/>
            <person name="Bonometti L."/>
            <person name="Westerberg I."/>
            <person name="Brannstrom I.O."/>
            <person name="Guillou S."/>
            <person name="Cros-Aarteil S."/>
            <person name="Calhoun S."/>
            <person name="Haridas S."/>
            <person name="Kuo A."/>
            <person name="Mondo S."/>
            <person name="Pangilinan J."/>
            <person name="Riley R."/>
            <person name="Labutti K."/>
            <person name="Andreopoulos B."/>
            <person name="Lipzen A."/>
            <person name="Chen C."/>
            <person name="Yanf M."/>
            <person name="Daum C."/>
            <person name="Ng V."/>
            <person name="Clum A."/>
            <person name="Ohm R."/>
            <person name="Martin F."/>
            <person name="Silar P."/>
            <person name="Natvig D."/>
            <person name="Lalanne C."/>
            <person name="Gautier V."/>
            <person name="Ament-Velasquez S.L."/>
            <person name="Kruys A."/>
            <person name="Hutchinson M.I."/>
            <person name="Powell A.J."/>
            <person name="Barry K."/>
            <person name="Miller A.N."/>
            <person name="Grigoriev I.V."/>
            <person name="Debuchy R."/>
            <person name="Gladieux P."/>
            <person name="Thoren M.H."/>
            <person name="Johannesson H."/>
        </authorList>
    </citation>
    <scope>NUCLEOTIDE SEQUENCE</scope>
    <source>
        <strain evidence="2">CBS 508.74</strain>
    </source>
</reference>
<dbReference type="EMBL" id="MU853358">
    <property type="protein sequence ID" value="KAK4109188.1"/>
    <property type="molecule type" value="Genomic_DNA"/>
</dbReference>
<sequence>MAENPTSSTAAGEGGFMMPLLPSPAPSSTSTIRSVSGLPHPRRTALRPGSVKEDKVRNFVAERMMHISRRFAKRSDTAPPGADEVEGYKSMGELCKDLEGVIDIVWLSGTPSLQVPYLLNIAGEFNTYVVAFPPSPTATFSVLRKLDHCFASLLIGEDIESHEPLPGFENGLKSGLRTTDMVRCKSIVEQARVLIVDVMHKEPDVDEVASEDGDQTAEETESGLEGHSRLGRAGWDEDEERLYMDVARVYENTLVRLGERLGSEVEASQISDD</sequence>
<dbReference type="Pfam" id="PF17110">
    <property type="entry name" value="TFB6"/>
    <property type="match status" value="1"/>
</dbReference>
<evidence type="ECO:0000313" key="3">
    <source>
        <dbReference type="Proteomes" id="UP001302812"/>
    </source>
</evidence>
<dbReference type="PANTHER" id="PTHR37781:SF1">
    <property type="entry name" value="ADR380WP"/>
    <property type="match status" value="1"/>
</dbReference>
<reference evidence="2" key="1">
    <citation type="journal article" date="2023" name="Mol. Phylogenet. Evol.">
        <title>Genome-scale phylogeny and comparative genomics of the fungal order Sordariales.</title>
        <authorList>
            <person name="Hensen N."/>
            <person name="Bonometti L."/>
            <person name="Westerberg I."/>
            <person name="Brannstrom I.O."/>
            <person name="Guillou S."/>
            <person name="Cros-Aarteil S."/>
            <person name="Calhoun S."/>
            <person name="Haridas S."/>
            <person name="Kuo A."/>
            <person name="Mondo S."/>
            <person name="Pangilinan J."/>
            <person name="Riley R."/>
            <person name="LaButti K."/>
            <person name="Andreopoulos B."/>
            <person name="Lipzen A."/>
            <person name="Chen C."/>
            <person name="Yan M."/>
            <person name="Daum C."/>
            <person name="Ng V."/>
            <person name="Clum A."/>
            <person name="Steindorff A."/>
            <person name="Ohm R.A."/>
            <person name="Martin F."/>
            <person name="Silar P."/>
            <person name="Natvig D.O."/>
            <person name="Lalanne C."/>
            <person name="Gautier V."/>
            <person name="Ament-Velasquez S.L."/>
            <person name="Kruys A."/>
            <person name="Hutchinson M.I."/>
            <person name="Powell A.J."/>
            <person name="Barry K."/>
            <person name="Miller A.N."/>
            <person name="Grigoriev I.V."/>
            <person name="Debuchy R."/>
            <person name="Gladieux P."/>
            <person name="Hiltunen Thoren M."/>
            <person name="Johannesson H."/>
        </authorList>
    </citation>
    <scope>NUCLEOTIDE SEQUENCE</scope>
    <source>
        <strain evidence="2">CBS 508.74</strain>
    </source>
</reference>
<dbReference type="GeneID" id="89936268"/>
<feature type="compositionally biased region" description="Polar residues" evidence="1">
    <location>
        <begin position="1"/>
        <end position="10"/>
    </location>
</feature>
<gene>
    <name evidence="2" type="ORF">N656DRAFT_716576</name>
</gene>
<name>A0AAN6QFF9_9PEZI</name>
<dbReference type="InterPro" id="IPR031349">
    <property type="entry name" value="Tfb6"/>
</dbReference>
<protein>
    <recommendedName>
        <fullName evidence="4">Meiotic recombination protein DMC1</fullName>
    </recommendedName>
</protein>
<accession>A0AAN6QFF9</accession>
<feature type="region of interest" description="Disordered" evidence="1">
    <location>
        <begin position="1"/>
        <end position="51"/>
    </location>
</feature>
<evidence type="ECO:0000256" key="1">
    <source>
        <dbReference type="SAM" id="MobiDB-lite"/>
    </source>
</evidence>